<keyword evidence="1" id="KW-0732">Signal</keyword>
<dbReference type="AlphaFoldDB" id="A0AAW2SN34"/>
<proteinExistence type="predicted"/>
<gene>
    <name evidence="2" type="ORF">Slati_4315700</name>
</gene>
<feature type="signal peptide" evidence="1">
    <location>
        <begin position="1"/>
        <end position="18"/>
    </location>
</feature>
<protein>
    <submittedName>
        <fullName evidence="2">Uncharacterized protein</fullName>
    </submittedName>
</protein>
<name>A0AAW2SN34_9LAMI</name>
<comment type="caution">
    <text evidence="2">The sequence shown here is derived from an EMBL/GenBank/DDBJ whole genome shotgun (WGS) entry which is preliminary data.</text>
</comment>
<reference evidence="2" key="1">
    <citation type="submission" date="2020-06" db="EMBL/GenBank/DDBJ databases">
        <authorList>
            <person name="Li T."/>
            <person name="Hu X."/>
            <person name="Zhang T."/>
            <person name="Song X."/>
            <person name="Zhang H."/>
            <person name="Dai N."/>
            <person name="Sheng W."/>
            <person name="Hou X."/>
            <person name="Wei L."/>
        </authorList>
    </citation>
    <scope>NUCLEOTIDE SEQUENCE</scope>
    <source>
        <strain evidence="2">KEN1</strain>
        <tissue evidence="2">Leaf</tissue>
    </source>
</reference>
<reference evidence="2" key="2">
    <citation type="journal article" date="2024" name="Plant">
        <title>Genomic evolution and insights into agronomic trait innovations of Sesamum species.</title>
        <authorList>
            <person name="Miao H."/>
            <person name="Wang L."/>
            <person name="Qu L."/>
            <person name="Liu H."/>
            <person name="Sun Y."/>
            <person name="Le M."/>
            <person name="Wang Q."/>
            <person name="Wei S."/>
            <person name="Zheng Y."/>
            <person name="Lin W."/>
            <person name="Duan Y."/>
            <person name="Cao H."/>
            <person name="Xiong S."/>
            <person name="Wang X."/>
            <person name="Wei L."/>
            <person name="Li C."/>
            <person name="Ma Q."/>
            <person name="Ju M."/>
            <person name="Zhao R."/>
            <person name="Li G."/>
            <person name="Mu C."/>
            <person name="Tian Q."/>
            <person name="Mei H."/>
            <person name="Zhang T."/>
            <person name="Gao T."/>
            <person name="Zhang H."/>
        </authorList>
    </citation>
    <scope>NUCLEOTIDE SEQUENCE</scope>
    <source>
        <strain evidence="2">KEN1</strain>
    </source>
</reference>
<dbReference type="EMBL" id="JACGWN010000016">
    <property type="protein sequence ID" value="KAL0393495.1"/>
    <property type="molecule type" value="Genomic_DNA"/>
</dbReference>
<evidence type="ECO:0000313" key="2">
    <source>
        <dbReference type="EMBL" id="KAL0393495.1"/>
    </source>
</evidence>
<organism evidence="2">
    <name type="scientific">Sesamum latifolium</name>
    <dbReference type="NCBI Taxonomy" id="2727402"/>
    <lineage>
        <taxon>Eukaryota</taxon>
        <taxon>Viridiplantae</taxon>
        <taxon>Streptophyta</taxon>
        <taxon>Embryophyta</taxon>
        <taxon>Tracheophyta</taxon>
        <taxon>Spermatophyta</taxon>
        <taxon>Magnoliopsida</taxon>
        <taxon>eudicotyledons</taxon>
        <taxon>Gunneridae</taxon>
        <taxon>Pentapetalae</taxon>
        <taxon>asterids</taxon>
        <taxon>lamiids</taxon>
        <taxon>Lamiales</taxon>
        <taxon>Pedaliaceae</taxon>
        <taxon>Sesamum</taxon>
    </lineage>
</organism>
<accession>A0AAW2SN34</accession>
<evidence type="ECO:0000256" key="1">
    <source>
        <dbReference type="SAM" id="SignalP"/>
    </source>
</evidence>
<sequence>MMGFKVIVWLSFLGGSPFSPSGKTLSLAPLLQHWKNWEHLNGTNSAPEPSMEAHNLYLAACWCYSSTCKYAEFGVYWNSSGAAIWIHTSRAGLPVVRNWWEHTVFSIYSEEYICWSFWCSVWTSWSNVIRVTYQLDNLYKQGCSTVYPGGHHCN</sequence>
<feature type="chain" id="PRO_5043542557" evidence="1">
    <location>
        <begin position="19"/>
        <end position="154"/>
    </location>
</feature>